<evidence type="ECO:0000256" key="3">
    <source>
        <dbReference type="ARBA" id="ARBA00022729"/>
    </source>
</evidence>
<keyword evidence="7" id="KW-1185">Reference proteome</keyword>
<dbReference type="GO" id="GO:0005576">
    <property type="term" value="C:extracellular region"/>
    <property type="evidence" value="ECO:0007669"/>
    <property type="project" value="UniProtKB-SubCell"/>
</dbReference>
<evidence type="ECO:0000256" key="5">
    <source>
        <dbReference type="SAM" id="MobiDB-lite"/>
    </source>
</evidence>
<dbReference type="InterPro" id="IPR007988">
    <property type="entry name" value="Sperm_Ag_11A_B"/>
</dbReference>
<evidence type="ECO:0000256" key="1">
    <source>
        <dbReference type="ARBA" id="ARBA00004613"/>
    </source>
</evidence>
<dbReference type="EMBL" id="SGJD01005431">
    <property type="protein sequence ID" value="KAB0390453.1"/>
    <property type="molecule type" value="Genomic_DNA"/>
</dbReference>
<organism evidence="6 7">
    <name type="scientific">Balaenoptera physalus</name>
    <name type="common">Fin whale</name>
    <name type="synonym">Balaena physalus</name>
    <dbReference type="NCBI Taxonomy" id="9770"/>
    <lineage>
        <taxon>Eukaryota</taxon>
        <taxon>Metazoa</taxon>
        <taxon>Chordata</taxon>
        <taxon>Craniata</taxon>
        <taxon>Vertebrata</taxon>
        <taxon>Euteleostomi</taxon>
        <taxon>Mammalia</taxon>
        <taxon>Eutheria</taxon>
        <taxon>Laurasiatheria</taxon>
        <taxon>Artiodactyla</taxon>
        <taxon>Whippomorpha</taxon>
        <taxon>Cetacea</taxon>
        <taxon>Mysticeti</taxon>
        <taxon>Balaenopteridae</taxon>
        <taxon>Balaenoptera</taxon>
    </lineage>
</organism>
<name>A0A643BRB9_BALPH</name>
<dbReference type="PANTHER" id="PTHR14081:SF1">
    <property type="entry name" value="SPERM-ASSOCIATED ANTIGEN 11A-RELATED"/>
    <property type="match status" value="1"/>
</dbReference>
<comment type="function">
    <text evidence="4">Has antimicrobial activity against E.coli. Plays a role in the defense response in the male reproductive tract, contributing to sperm maturation, storage and protection.</text>
</comment>
<feature type="compositionally biased region" description="Polar residues" evidence="5">
    <location>
        <begin position="17"/>
        <end position="27"/>
    </location>
</feature>
<dbReference type="GO" id="GO:0061844">
    <property type="term" value="P:antimicrobial humoral immune response mediated by antimicrobial peptide"/>
    <property type="evidence" value="ECO:0007669"/>
    <property type="project" value="TreeGrafter"/>
</dbReference>
<evidence type="ECO:0000313" key="7">
    <source>
        <dbReference type="Proteomes" id="UP000437017"/>
    </source>
</evidence>
<accession>A0A643BRB9</accession>
<keyword evidence="2" id="KW-0964">Secreted</keyword>
<evidence type="ECO:0000313" key="6">
    <source>
        <dbReference type="EMBL" id="KAB0390453.1"/>
    </source>
</evidence>
<dbReference type="OrthoDB" id="9535762at2759"/>
<sequence>MASSERPLLCVYSETGLSKVTNANQQDTEGPRGPEEGSPGRGTEGSQPSRNQVERHLLPRTPPFPDVEPDFKVVNCKRGDGRCQKYCNYMELQLGYCSKKKDACCLPQN</sequence>
<evidence type="ECO:0000256" key="2">
    <source>
        <dbReference type="ARBA" id="ARBA00022525"/>
    </source>
</evidence>
<proteinExistence type="predicted"/>
<evidence type="ECO:0000256" key="4">
    <source>
        <dbReference type="ARBA" id="ARBA00045473"/>
    </source>
</evidence>
<dbReference type="Proteomes" id="UP000437017">
    <property type="component" value="Unassembled WGS sequence"/>
</dbReference>
<reference evidence="6 7" key="1">
    <citation type="journal article" date="2019" name="PLoS ONE">
        <title>Genomic analyses reveal an absence of contemporary introgressive admixture between fin whales and blue whales, despite known hybrids.</title>
        <authorList>
            <person name="Westbury M.V."/>
            <person name="Petersen B."/>
            <person name="Lorenzen E.D."/>
        </authorList>
    </citation>
    <scope>NUCLEOTIDE SEQUENCE [LARGE SCALE GENOMIC DNA]</scope>
    <source>
        <strain evidence="6">FinWhale-01</strain>
    </source>
</reference>
<dbReference type="Pfam" id="PF05324">
    <property type="entry name" value="Sperm_Ag_HE2"/>
    <property type="match status" value="1"/>
</dbReference>
<keyword evidence="3" id="KW-0732">Signal</keyword>
<feature type="region of interest" description="Disordered" evidence="5">
    <location>
        <begin position="17"/>
        <end position="69"/>
    </location>
</feature>
<gene>
    <name evidence="6" type="ORF">E2I00_016595</name>
</gene>
<dbReference type="PANTHER" id="PTHR14081">
    <property type="entry name" value="SPERM-ASSOCIATED ANTIGEN 11A-RELATED-RELATED"/>
    <property type="match status" value="1"/>
</dbReference>
<comment type="caution">
    <text evidence="6">The sequence shown here is derived from an EMBL/GenBank/DDBJ whole genome shotgun (WGS) entry which is preliminary data.</text>
</comment>
<dbReference type="AlphaFoldDB" id="A0A643BRB9"/>
<protein>
    <recommendedName>
        <fullName evidence="8">Beta-defensin</fullName>
    </recommendedName>
</protein>
<evidence type="ECO:0008006" key="8">
    <source>
        <dbReference type="Google" id="ProtNLM"/>
    </source>
</evidence>
<comment type="subcellular location">
    <subcellularLocation>
        <location evidence="1">Secreted</location>
    </subcellularLocation>
</comment>